<feature type="region of interest" description="Disordered" evidence="7">
    <location>
        <begin position="1"/>
        <end position="22"/>
    </location>
</feature>
<keyword evidence="1 5" id="KW-0963">Cytoplasm</keyword>
<comment type="function">
    <text evidence="5">Bidirectionally degrades single-stranded DNA into large acid-insoluble oligonucleotides, which are then degraded further into small acid-soluble oligonucleotides.</text>
</comment>
<evidence type="ECO:0000259" key="8">
    <source>
        <dbReference type="Pfam" id="PF02601"/>
    </source>
</evidence>
<evidence type="ECO:0000259" key="9">
    <source>
        <dbReference type="Pfam" id="PF13742"/>
    </source>
</evidence>
<feature type="region of interest" description="Disordered" evidence="7">
    <location>
        <begin position="456"/>
        <end position="495"/>
    </location>
</feature>
<comment type="caution">
    <text evidence="10">The sequence shown here is derived from an EMBL/GenBank/DDBJ whole genome shotgun (WGS) entry which is preliminary data.</text>
</comment>
<dbReference type="InterPro" id="IPR020579">
    <property type="entry name" value="Exonuc_VII_lsu_C"/>
</dbReference>
<dbReference type="EC" id="3.1.11.6" evidence="5"/>
<keyword evidence="3 5" id="KW-0378">Hydrolase</keyword>
<dbReference type="HAMAP" id="MF_00378">
    <property type="entry name" value="Exonuc_7_L"/>
    <property type="match status" value="1"/>
</dbReference>
<evidence type="ECO:0000256" key="5">
    <source>
        <dbReference type="HAMAP-Rule" id="MF_00378"/>
    </source>
</evidence>
<evidence type="ECO:0000313" key="11">
    <source>
        <dbReference type="Proteomes" id="UP001500791"/>
    </source>
</evidence>
<evidence type="ECO:0000256" key="6">
    <source>
        <dbReference type="RuleBase" id="RU004355"/>
    </source>
</evidence>
<reference evidence="10 11" key="1">
    <citation type="journal article" date="2019" name="Int. J. Syst. Evol. Microbiol.">
        <title>The Global Catalogue of Microorganisms (GCM) 10K type strain sequencing project: providing services to taxonomists for standard genome sequencing and annotation.</title>
        <authorList>
            <consortium name="The Broad Institute Genomics Platform"/>
            <consortium name="The Broad Institute Genome Sequencing Center for Infectious Disease"/>
            <person name="Wu L."/>
            <person name="Ma J."/>
        </authorList>
    </citation>
    <scope>NUCLEOTIDE SEQUENCE [LARGE SCALE GENOMIC DNA]</scope>
    <source>
        <strain evidence="10 11">JCM 13476</strain>
    </source>
</reference>
<evidence type="ECO:0000256" key="2">
    <source>
        <dbReference type="ARBA" id="ARBA00022722"/>
    </source>
</evidence>
<dbReference type="NCBIfam" id="TIGR00237">
    <property type="entry name" value="xseA"/>
    <property type="match status" value="1"/>
</dbReference>
<evidence type="ECO:0000256" key="4">
    <source>
        <dbReference type="ARBA" id="ARBA00022839"/>
    </source>
</evidence>
<protein>
    <recommendedName>
        <fullName evidence="5">Exodeoxyribonuclease 7 large subunit</fullName>
        <ecNumber evidence="5">3.1.11.6</ecNumber>
    </recommendedName>
    <alternativeName>
        <fullName evidence="5">Exodeoxyribonuclease VII large subunit</fullName>
        <shortName evidence="5">Exonuclease VII large subunit</shortName>
    </alternativeName>
</protein>
<comment type="subunit">
    <text evidence="5">Heterooligomer composed of large and small subunits.</text>
</comment>
<dbReference type="Pfam" id="PF02601">
    <property type="entry name" value="Exonuc_VII_L"/>
    <property type="match status" value="1"/>
</dbReference>
<dbReference type="InterPro" id="IPR003753">
    <property type="entry name" value="Exonuc_VII_L"/>
</dbReference>
<dbReference type="CDD" id="cd04489">
    <property type="entry name" value="ExoVII_LU_OBF"/>
    <property type="match status" value="1"/>
</dbReference>
<evidence type="ECO:0000313" key="10">
    <source>
        <dbReference type="EMBL" id="GAA0376999.1"/>
    </source>
</evidence>
<dbReference type="PANTHER" id="PTHR30008:SF0">
    <property type="entry name" value="EXODEOXYRIBONUCLEASE 7 LARGE SUBUNIT"/>
    <property type="match status" value="1"/>
</dbReference>
<organism evidence="10 11">
    <name type="scientific">Brevundimonas terrae</name>
    <dbReference type="NCBI Taxonomy" id="363631"/>
    <lineage>
        <taxon>Bacteria</taxon>
        <taxon>Pseudomonadati</taxon>
        <taxon>Pseudomonadota</taxon>
        <taxon>Alphaproteobacteria</taxon>
        <taxon>Caulobacterales</taxon>
        <taxon>Caulobacteraceae</taxon>
        <taxon>Brevundimonas</taxon>
    </lineage>
</organism>
<dbReference type="Pfam" id="PF13742">
    <property type="entry name" value="tRNA_anti_2"/>
    <property type="match status" value="1"/>
</dbReference>
<dbReference type="InterPro" id="IPR025824">
    <property type="entry name" value="OB-fold_nuc-bd_dom"/>
</dbReference>
<gene>
    <name evidence="5 10" type="primary">xseA</name>
    <name evidence="10" type="ORF">GCM10009093_00200</name>
</gene>
<proteinExistence type="inferred from homology"/>
<dbReference type="PANTHER" id="PTHR30008">
    <property type="entry name" value="EXODEOXYRIBONUCLEASE 7 LARGE SUBUNIT"/>
    <property type="match status" value="1"/>
</dbReference>
<evidence type="ECO:0000256" key="1">
    <source>
        <dbReference type="ARBA" id="ARBA00022490"/>
    </source>
</evidence>
<dbReference type="EMBL" id="BAAAEJ010000001">
    <property type="protein sequence ID" value="GAA0376999.1"/>
    <property type="molecule type" value="Genomic_DNA"/>
</dbReference>
<sequence>MSDDDYAFEGAPPAEQAEARDNNPALSISELSFALKRTLEDRFGHVRIRGEISKVTRHSSGHVYLTLKDDKAAIDGVVWKGVVRSLGAQPETGLEVIVTGKITSYPARSSYQIVIESMEPAGAGALLAQLERVKARLREEGLFEPSRKKALPAFPAAIGVITSPTGAVIRDILHRISDRWPCRVIVWPVVVQGDAAAKQVANAVRGFDGMTPDGPIPRPDLLIVARGGGSVEDLWGFNDEDLARTVAEARIPIISAVGHETDTTLIDFVSDRRAPTPTGAAEMATPVLAELQWGLSDLETRLRRSGARLLEDRRTRLMAVARGLPSRPDDLLALPQQRLDLASSRLGAALHRNASVHEQRLTRISARLNPTLLNRPIERRADRLSALDARFKPAVDRRLMRDSDRLAALSRALASLDPSRPKPGFARVEDTNGQWITSAHKLVEGQQVSLVFGDGQRPAVIGEGGTTTPPPVSAPATPKPAAKPKAPSADQGSLF</sequence>
<feature type="domain" description="Exonuclease VII large subunit C-terminal" evidence="8">
    <location>
        <begin position="142"/>
        <end position="456"/>
    </location>
</feature>
<feature type="compositionally biased region" description="Low complexity" evidence="7">
    <location>
        <begin position="474"/>
        <end position="489"/>
    </location>
</feature>
<comment type="similarity">
    <text evidence="5 6">Belongs to the XseA family.</text>
</comment>
<evidence type="ECO:0000256" key="3">
    <source>
        <dbReference type="ARBA" id="ARBA00022801"/>
    </source>
</evidence>
<accession>A0ABN0XZ87</accession>
<keyword evidence="11" id="KW-1185">Reference proteome</keyword>
<feature type="domain" description="OB-fold nucleic acid binding" evidence="9">
    <location>
        <begin position="26"/>
        <end position="119"/>
    </location>
</feature>
<keyword evidence="2 5" id="KW-0540">Nuclease</keyword>
<evidence type="ECO:0000256" key="7">
    <source>
        <dbReference type="SAM" id="MobiDB-lite"/>
    </source>
</evidence>
<name>A0ABN0XZ87_9CAUL</name>
<dbReference type="RefSeq" id="WP_167179091.1">
    <property type="nucleotide sequence ID" value="NZ_BAAAEJ010000001.1"/>
</dbReference>
<dbReference type="Proteomes" id="UP001500791">
    <property type="component" value="Unassembled WGS sequence"/>
</dbReference>
<comment type="catalytic activity">
    <reaction evidence="5 6">
        <text>Exonucleolytic cleavage in either 5'- to 3'- or 3'- to 5'-direction to yield nucleoside 5'-phosphates.</text>
        <dbReference type="EC" id="3.1.11.6"/>
    </reaction>
</comment>
<comment type="subcellular location">
    <subcellularLocation>
        <location evidence="5 6">Cytoplasm</location>
    </subcellularLocation>
</comment>
<keyword evidence="4 5" id="KW-0269">Exonuclease</keyword>